<dbReference type="Gene3D" id="3.30.160.20">
    <property type="match status" value="1"/>
</dbReference>
<dbReference type="GO" id="GO:0004045">
    <property type="term" value="F:peptidyl-tRNA hydrolase activity"/>
    <property type="evidence" value="ECO:0007669"/>
    <property type="project" value="TreeGrafter"/>
</dbReference>
<dbReference type="GO" id="GO:0016150">
    <property type="term" value="F:translation release factor activity, codon nonspecific"/>
    <property type="evidence" value="ECO:0007669"/>
    <property type="project" value="TreeGrafter"/>
</dbReference>
<accession>A0A9W8G5Q9</accession>
<dbReference type="GO" id="GO:0070126">
    <property type="term" value="P:mitochondrial translational termination"/>
    <property type="evidence" value="ECO:0007669"/>
    <property type="project" value="TreeGrafter"/>
</dbReference>
<dbReference type="Proteomes" id="UP001151518">
    <property type="component" value="Unassembled WGS sequence"/>
</dbReference>
<name>A0A9W8G5Q9_9FUNG</name>
<dbReference type="OrthoDB" id="270639at2759"/>
<reference evidence="3" key="1">
    <citation type="submission" date="2022-07" db="EMBL/GenBank/DDBJ databases">
        <title>Phylogenomic reconstructions and comparative analyses of Kickxellomycotina fungi.</title>
        <authorList>
            <person name="Reynolds N.K."/>
            <person name="Stajich J.E."/>
            <person name="Barry K."/>
            <person name="Grigoriev I.V."/>
            <person name="Crous P."/>
            <person name="Smith M.E."/>
        </authorList>
    </citation>
    <scope>NUCLEOTIDE SEQUENCE</scope>
    <source>
        <strain evidence="3">NRRL 3115</strain>
    </source>
</reference>
<dbReference type="PANTHER" id="PTHR11075">
    <property type="entry name" value="PEPTIDE CHAIN RELEASE FACTOR"/>
    <property type="match status" value="1"/>
</dbReference>
<dbReference type="Pfam" id="PF00472">
    <property type="entry name" value="RF-1"/>
    <property type="match status" value="1"/>
</dbReference>
<proteinExistence type="predicted"/>
<dbReference type="PROSITE" id="PS00745">
    <property type="entry name" value="RF_PROK_I"/>
    <property type="match status" value="1"/>
</dbReference>
<dbReference type="InterPro" id="IPR000352">
    <property type="entry name" value="Pep_chain_release_fac_I"/>
</dbReference>
<dbReference type="SUPFAM" id="SSF110916">
    <property type="entry name" value="Peptidyl-tRNA hydrolase domain-like"/>
    <property type="match status" value="1"/>
</dbReference>
<evidence type="ECO:0000313" key="3">
    <source>
        <dbReference type="EMBL" id="KAJ2675950.1"/>
    </source>
</evidence>
<evidence type="ECO:0000256" key="1">
    <source>
        <dbReference type="SAM" id="MobiDB-lite"/>
    </source>
</evidence>
<organism evidence="3 4">
    <name type="scientific">Coemansia spiralis</name>
    <dbReference type="NCBI Taxonomy" id="417178"/>
    <lineage>
        <taxon>Eukaryota</taxon>
        <taxon>Fungi</taxon>
        <taxon>Fungi incertae sedis</taxon>
        <taxon>Zoopagomycota</taxon>
        <taxon>Kickxellomycotina</taxon>
        <taxon>Kickxellomycetes</taxon>
        <taxon>Kickxellales</taxon>
        <taxon>Kickxellaceae</taxon>
        <taxon>Coemansia</taxon>
    </lineage>
</organism>
<feature type="compositionally biased region" description="Basic and acidic residues" evidence="1">
    <location>
        <begin position="223"/>
        <end position="233"/>
    </location>
</feature>
<evidence type="ECO:0000313" key="4">
    <source>
        <dbReference type="Proteomes" id="UP001151518"/>
    </source>
</evidence>
<protein>
    <recommendedName>
        <fullName evidence="2">Prokaryotic-type class I peptide chain release factors domain-containing protein</fullName>
    </recommendedName>
</protein>
<comment type="caution">
    <text evidence="3">The sequence shown here is derived from an EMBL/GenBank/DDBJ whole genome shotgun (WGS) entry which is preliminary data.</text>
</comment>
<dbReference type="EMBL" id="JANBTW010000044">
    <property type="protein sequence ID" value="KAJ2675950.1"/>
    <property type="molecule type" value="Genomic_DNA"/>
</dbReference>
<feature type="region of interest" description="Disordered" evidence="1">
    <location>
        <begin position="208"/>
        <end position="233"/>
    </location>
</feature>
<dbReference type="PANTHER" id="PTHR11075:SF54">
    <property type="entry name" value="LARGE RIBOSOMAL SUBUNIT PROTEIN ML62"/>
    <property type="match status" value="1"/>
</dbReference>
<dbReference type="GO" id="GO:0005762">
    <property type="term" value="C:mitochondrial large ribosomal subunit"/>
    <property type="evidence" value="ECO:0007669"/>
    <property type="project" value="TreeGrafter"/>
</dbReference>
<sequence length="233" mass="27153">MAARLPIAANSIFRLSCHTAQCHTQRTAAIATAATSTRPSAKCNTFHNITPVPLLSCKRSYLPKLYSRWYTRFSIDDITQEDIEAVEKFRAKFSRDMIPHKTFTTTFHRSSGAGGQNVNKVNTKVFMRFCLDEQMWLPAYVRQRMRELDARRINSKGEYLVTSEKTRSQRHNIDDCLYKLWESIDLAATLPKGPDEETIKRIEELKKAEKDINKTNKKRRSERKANRQRKFDF</sequence>
<dbReference type="AlphaFoldDB" id="A0A9W8G5Q9"/>
<gene>
    <name evidence="3" type="ORF">GGI25_003787</name>
</gene>
<feature type="domain" description="Prokaryotic-type class I peptide chain release factors" evidence="2">
    <location>
        <begin position="109"/>
        <end position="125"/>
    </location>
</feature>
<evidence type="ECO:0000259" key="2">
    <source>
        <dbReference type="PROSITE" id="PS00745"/>
    </source>
</evidence>
<dbReference type="InterPro" id="IPR052104">
    <property type="entry name" value="Mito_Release_Factor_mL62"/>
</dbReference>